<dbReference type="RefSeq" id="WP_100921814.1">
    <property type="nucleotide sequence ID" value="NZ_CP020370.1"/>
</dbReference>
<dbReference type="CDD" id="cd05403">
    <property type="entry name" value="NT_KNTase_like"/>
    <property type="match status" value="1"/>
</dbReference>
<name>A0A2K8UF07_9GAMM</name>
<organism evidence="2 3">
    <name type="scientific">Candidatus Thiodictyon syntrophicum</name>
    <dbReference type="NCBI Taxonomy" id="1166950"/>
    <lineage>
        <taxon>Bacteria</taxon>
        <taxon>Pseudomonadati</taxon>
        <taxon>Pseudomonadota</taxon>
        <taxon>Gammaproteobacteria</taxon>
        <taxon>Chromatiales</taxon>
        <taxon>Chromatiaceae</taxon>
        <taxon>Thiodictyon</taxon>
    </lineage>
</organism>
<dbReference type="SUPFAM" id="SSF81301">
    <property type="entry name" value="Nucleotidyltransferase"/>
    <property type="match status" value="1"/>
</dbReference>
<sequence length="112" mass="12521">MNVDEDNLLGRMVEVIVREVDPDAVILFGSRARGEAGPDSDVDLLVIDKGDFSMQRSRRLVAGWLYRKLAGFGVAKDLVLYSKDEVSRFAGSPNHLVARALREGRWLYERGA</sequence>
<dbReference type="OrthoDB" id="9809668at2"/>
<dbReference type="GO" id="GO:0016779">
    <property type="term" value="F:nucleotidyltransferase activity"/>
    <property type="evidence" value="ECO:0007669"/>
    <property type="project" value="InterPro"/>
</dbReference>
<dbReference type="EMBL" id="CP020370">
    <property type="protein sequence ID" value="AUB84148.1"/>
    <property type="molecule type" value="Genomic_DNA"/>
</dbReference>
<evidence type="ECO:0000259" key="1">
    <source>
        <dbReference type="Pfam" id="PF01909"/>
    </source>
</evidence>
<dbReference type="PANTHER" id="PTHR43449:SF3">
    <property type="entry name" value="POLYMERASE NUCLEOTIDYL TRANSFERASE DOMAIN-CONTAINING PROTEIN"/>
    <property type="match status" value="1"/>
</dbReference>
<evidence type="ECO:0000313" key="3">
    <source>
        <dbReference type="Proteomes" id="UP000232638"/>
    </source>
</evidence>
<keyword evidence="3" id="KW-1185">Reference proteome</keyword>
<dbReference type="Gene3D" id="3.30.460.10">
    <property type="entry name" value="Beta Polymerase, domain 2"/>
    <property type="match status" value="1"/>
</dbReference>
<dbReference type="PANTHER" id="PTHR43449">
    <property type="entry name" value="NUCLEOTIDYLTRANSFERASE"/>
    <property type="match status" value="1"/>
</dbReference>
<feature type="domain" description="Polymerase nucleotidyl transferase" evidence="1">
    <location>
        <begin position="17"/>
        <end position="86"/>
    </location>
</feature>
<dbReference type="InterPro" id="IPR043519">
    <property type="entry name" value="NT_sf"/>
</dbReference>
<gene>
    <name evidence="2" type="ORF">THSYN_26560</name>
</gene>
<protein>
    <submittedName>
        <fullName evidence="2">DNA polymerase III subunit beta</fullName>
    </submittedName>
</protein>
<dbReference type="KEGG" id="tsy:THSYN_26560"/>
<evidence type="ECO:0000313" key="2">
    <source>
        <dbReference type="EMBL" id="AUB84148.1"/>
    </source>
</evidence>
<dbReference type="Pfam" id="PF01909">
    <property type="entry name" value="NTP_transf_2"/>
    <property type="match status" value="1"/>
</dbReference>
<reference evidence="2 3" key="1">
    <citation type="submission" date="2017-03" db="EMBL/GenBank/DDBJ databases">
        <title>Complete genome sequence of Candidatus 'Thiodictyon syntrophicum' sp. nov. strain Cad16T, a photolithoautotroph purple sulfur bacterium isolated from an alpine meromictic lake.</title>
        <authorList>
            <person name="Luedin S.M."/>
            <person name="Pothier J.F."/>
            <person name="Danza F."/>
            <person name="Storelli N."/>
            <person name="Wittwer M."/>
            <person name="Tonolla M."/>
        </authorList>
    </citation>
    <scope>NUCLEOTIDE SEQUENCE [LARGE SCALE GENOMIC DNA]</scope>
    <source>
        <strain evidence="2 3">Cad16T</strain>
    </source>
</reference>
<dbReference type="AlphaFoldDB" id="A0A2K8UF07"/>
<accession>A0A2K8UF07</accession>
<dbReference type="InterPro" id="IPR002934">
    <property type="entry name" value="Polymerase_NTP_transf_dom"/>
</dbReference>
<proteinExistence type="predicted"/>
<dbReference type="Proteomes" id="UP000232638">
    <property type="component" value="Chromosome"/>
</dbReference>